<dbReference type="EMBL" id="SGWV01000011">
    <property type="protein sequence ID" value="RZS51890.1"/>
    <property type="molecule type" value="Genomic_DNA"/>
</dbReference>
<dbReference type="Proteomes" id="UP000293433">
    <property type="component" value="Unassembled WGS sequence"/>
</dbReference>
<dbReference type="InterPro" id="IPR029069">
    <property type="entry name" value="HotDog_dom_sf"/>
</dbReference>
<dbReference type="InterPro" id="IPR016776">
    <property type="entry name" value="ApeP-like_dehydratase"/>
</dbReference>
<comment type="caution">
    <text evidence="1">The sequence shown here is derived from an EMBL/GenBank/DDBJ whole genome shotgun (WGS) entry which is preliminary data.</text>
</comment>
<dbReference type="Gene3D" id="3.10.129.10">
    <property type="entry name" value="Hotdog Thioesterase"/>
    <property type="match status" value="1"/>
</dbReference>
<evidence type="ECO:0000313" key="2">
    <source>
        <dbReference type="Proteomes" id="UP000293433"/>
    </source>
</evidence>
<gene>
    <name evidence="1" type="ORF">EV685_3074</name>
</gene>
<dbReference type="RefSeq" id="WP_130482925.1">
    <property type="nucleotide sequence ID" value="NZ_SGWV01000011.1"/>
</dbReference>
<dbReference type="AlphaFoldDB" id="A0A4V2EVB3"/>
<evidence type="ECO:0000313" key="1">
    <source>
        <dbReference type="EMBL" id="RZS51890.1"/>
    </source>
</evidence>
<accession>A0A4V2EVB3</accession>
<protein>
    <submittedName>
        <fullName evidence="1">Putative hotdog family 3-hydroxylacyl-ACP dehydratase</fullName>
    </submittedName>
</protein>
<name>A0A4V2EVB3_9BURK</name>
<dbReference type="SUPFAM" id="SSF54637">
    <property type="entry name" value="Thioesterase/thiol ester dehydrase-isomerase"/>
    <property type="match status" value="1"/>
</dbReference>
<dbReference type="Pfam" id="PF22817">
    <property type="entry name" value="ApeP-like"/>
    <property type="match status" value="1"/>
</dbReference>
<proteinExistence type="predicted"/>
<organism evidence="1 2">
    <name type="scientific">Sphaerotilus mobilis</name>
    <dbReference type="NCBI Taxonomy" id="47994"/>
    <lineage>
        <taxon>Bacteria</taxon>
        <taxon>Pseudomonadati</taxon>
        <taxon>Pseudomonadota</taxon>
        <taxon>Betaproteobacteria</taxon>
        <taxon>Burkholderiales</taxon>
        <taxon>Sphaerotilaceae</taxon>
        <taxon>Sphaerotilus</taxon>
    </lineage>
</organism>
<reference evidence="1 2" key="1">
    <citation type="submission" date="2019-02" db="EMBL/GenBank/DDBJ databases">
        <title>Genomic Encyclopedia of Type Strains, Phase IV (KMG-IV): sequencing the most valuable type-strain genomes for metagenomic binning, comparative biology and taxonomic classification.</title>
        <authorList>
            <person name="Goeker M."/>
        </authorList>
    </citation>
    <scope>NUCLEOTIDE SEQUENCE [LARGE SCALE GENOMIC DNA]</scope>
    <source>
        <strain evidence="1 2">DSM 10617</strain>
    </source>
</reference>
<keyword evidence="2" id="KW-1185">Reference proteome</keyword>
<dbReference type="OrthoDB" id="9800188at2"/>
<sequence length="164" mass="17282">MSAVPRQTDRAGIAARIPHAGTMCLLDRLIGWDEAHIVCEADSHRALDHPLRSASGLLVGAAIEYAAQAMALHGALLGESMAQTASGSDLEPPKPGFLASARGVDFGRWRLDDLEGPLRIEAVRQAGDAQQILYQFSVRCGELMLACGRAAVVLNTPIAPAAST</sequence>